<dbReference type="GO" id="GO:0051213">
    <property type="term" value="F:dioxygenase activity"/>
    <property type="evidence" value="ECO:0007669"/>
    <property type="project" value="UniProtKB-KW"/>
</dbReference>
<dbReference type="PANTHER" id="PTHR46332">
    <property type="entry name" value="ASPARTATE BETA-HYDROXYLASE DOMAIN-CONTAINING PROTEIN 2"/>
    <property type="match status" value="1"/>
</dbReference>
<dbReference type="Pfam" id="PF05118">
    <property type="entry name" value="Asp_Arg_Hydrox"/>
    <property type="match status" value="1"/>
</dbReference>
<protein>
    <submittedName>
        <fullName evidence="5">Beta-hydroxylase</fullName>
    </submittedName>
</protein>
<dbReference type="GO" id="GO:0016020">
    <property type="term" value="C:membrane"/>
    <property type="evidence" value="ECO:0007669"/>
    <property type="project" value="TreeGrafter"/>
</dbReference>
<dbReference type="SUPFAM" id="SSF51197">
    <property type="entry name" value="Clavaminate synthase-like"/>
    <property type="match status" value="1"/>
</dbReference>
<dbReference type="InterPro" id="IPR007803">
    <property type="entry name" value="Asp/Arg/Pro-Hydrxlase"/>
</dbReference>
<dbReference type="EMBL" id="ARYK01000002">
    <property type="protein sequence ID" value="KCZ93252.1"/>
    <property type="molecule type" value="Genomic_DNA"/>
</dbReference>
<dbReference type="InterPro" id="IPR027443">
    <property type="entry name" value="IPNS-like_sf"/>
</dbReference>
<evidence type="ECO:0000256" key="1">
    <source>
        <dbReference type="ARBA" id="ARBA00007730"/>
    </source>
</evidence>
<evidence type="ECO:0000313" key="5">
    <source>
        <dbReference type="EMBL" id="KCZ93252.1"/>
    </source>
</evidence>
<dbReference type="AlphaFoldDB" id="A0A059FRK6"/>
<gene>
    <name evidence="5" type="ORF">HJO_05335</name>
</gene>
<sequence>MTPAATLDARKRSAFEHARAGRLADAAADLQSVLREAPRDIGALLLLGDVLHASDKTQDASRAYGSALQAVQLHEGPVPDGFQAGLQRASTRLGEYAGQYEAFIESRLPTAARSARFDQSVRILLGKSQIYLQQPTKYYFPALPQIQFYDRTAFAWADGLEAKTPAIQQELRNVLADHAAFRPYLERDESRPHVKSHDLVGNDDWSAFYLWKDGARVEENCARCPVTAAAFDELPLDYLPGQAPSVLFSLLKPGAHIPPHHGLINTRLICHLPVLVPGPAWLRVGNETRHWKEGELLAFDDSIEHEAKNEADQTRVVLLFDIWRPELSMQEREEVTKLLGAISAYSG</sequence>
<dbReference type="OrthoDB" id="21665at2"/>
<comment type="caution">
    <text evidence="5">The sequence shown here is derived from an EMBL/GenBank/DDBJ whole genome shotgun (WGS) entry which is preliminary data.</text>
</comment>
<evidence type="ECO:0000256" key="2">
    <source>
        <dbReference type="ARBA" id="ARBA00022964"/>
    </source>
</evidence>
<dbReference type="SUPFAM" id="SSF48452">
    <property type="entry name" value="TPR-like"/>
    <property type="match status" value="1"/>
</dbReference>
<dbReference type="Gene3D" id="1.25.40.10">
    <property type="entry name" value="Tetratricopeptide repeat domain"/>
    <property type="match status" value="1"/>
</dbReference>
<evidence type="ECO:0000313" key="6">
    <source>
        <dbReference type="Proteomes" id="UP000025171"/>
    </source>
</evidence>
<dbReference type="PANTHER" id="PTHR46332:SF5">
    <property type="entry name" value="ASPARTATE BETA-HYDROXYLASE DOMAIN CONTAINING 2"/>
    <property type="match status" value="1"/>
</dbReference>
<dbReference type="eggNOG" id="COG3555">
    <property type="taxonomic scope" value="Bacteria"/>
</dbReference>
<dbReference type="Proteomes" id="UP000025171">
    <property type="component" value="Unassembled WGS sequence"/>
</dbReference>
<keyword evidence="2" id="KW-0223">Dioxygenase</keyword>
<reference evidence="5 6" key="1">
    <citation type="journal article" date="2014" name="Antonie Van Leeuwenhoek">
        <title>Hyphomonas beringensis sp. nov. and Hyphomonas chukchiensis sp. nov., isolated from surface seawater of the Bering Sea and Chukchi Sea.</title>
        <authorList>
            <person name="Li C."/>
            <person name="Lai Q."/>
            <person name="Li G."/>
            <person name="Dong C."/>
            <person name="Wang J."/>
            <person name="Liao Y."/>
            <person name="Shao Z."/>
        </authorList>
    </citation>
    <scope>NUCLEOTIDE SEQUENCE [LARGE SCALE GENOMIC DNA]</scope>
    <source>
        <strain evidence="5 6">MHS-2</strain>
    </source>
</reference>
<evidence type="ECO:0000259" key="4">
    <source>
        <dbReference type="Pfam" id="PF05118"/>
    </source>
</evidence>
<proteinExistence type="inferred from homology"/>
<dbReference type="InterPro" id="IPR051821">
    <property type="entry name" value="Asp/Asn_beta-hydroxylase"/>
</dbReference>
<keyword evidence="6" id="KW-1185">Reference proteome</keyword>
<keyword evidence="3" id="KW-0560">Oxidoreductase</keyword>
<accession>A0A059FRK6</accession>
<organism evidence="5 6">
    <name type="scientific">Hyphomonas johnsonii MHS-2</name>
    <dbReference type="NCBI Taxonomy" id="1280950"/>
    <lineage>
        <taxon>Bacteria</taxon>
        <taxon>Pseudomonadati</taxon>
        <taxon>Pseudomonadota</taxon>
        <taxon>Alphaproteobacteria</taxon>
        <taxon>Hyphomonadales</taxon>
        <taxon>Hyphomonadaceae</taxon>
        <taxon>Hyphomonas</taxon>
    </lineage>
</organism>
<name>A0A059FRK6_9PROT</name>
<comment type="similarity">
    <text evidence="1">Belongs to the aspartyl/asparaginyl beta-hydroxylase family.</text>
</comment>
<dbReference type="Gene3D" id="2.60.120.330">
    <property type="entry name" value="B-lactam Antibiotic, Isopenicillin N Synthase, Chain"/>
    <property type="match status" value="1"/>
</dbReference>
<evidence type="ECO:0000256" key="3">
    <source>
        <dbReference type="ARBA" id="ARBA00023002"/>
    </source>
</evidence>
<dbReference type="STRING" id="1280950.HJO_05335"/>
<dbReference type="RefSeq" id="WP_051618304.1">
    <property type="nucleotide sequence ID" value="NZ_ARYK01000002.1"/>
</dbReference>
<dbReference type="InterPro" id="IPR011990">
    <property type="entry name" value="TPR-like_helical_dom_sf"/>
</dbReference>
<dbReference type="PATRIC" id="fig|1280950.3.peg.1074"/>
<feature type="domain" description="Aspartyl/asparaginy/proline hydroxylase" evidence="4">
    <location>
        <begin position="162"/>
        <end position="325"/>
    </location>
</feature>